<gene>
    <name evidence="3" type="ORF">HZS55_03890</name>
</gene>
<protein>
    <recommendedName>
        <fullName evidence="2">Actinobacteria/chloroflexi VLRF1 release factor domain-containing protein</fullName>
    </recommendedName>
</protein>
<dbReference type="GeneID" id="56076975"/>
<sequence>MLDRVLGRAELKDRIAELEDELDSREQQLEAEQRRRADAASDRQEAEERVNRLEDRIAELEGEVERLRDGQAGADRAFAAEETLRDGRFRAVLDRLESVETDPEGAFTAYVPDGHDLSEPVREAFGDRAALVGRAAPCLAVTDDAALVDACLSVPNPPESFATWSDAFEFDRSWFEPTGSFTFALVRSDLFAMGEYDGRERVAFQGFDSELKSQHSKGGYSQARFERLRDEQIENHVERCQVAIEDADTDRLYVVGERTVLDEFEDLADTVSSVSASGDPEPALESAFREFWQVQLRAL</sequence>
<dbReference type="OrthoDB" id="124486at2157"/>
<dbReference type="InterPro" id="IPR042226">
    <property type="entry name" value="eFR1_2_sf"/>
</dbReference>
<evidence type="ECO:0000256" key="1">
    <source>
        <dbReference type="SAM" id="MobiDB-lite"/>
    </source>
</evidence>
<dbReference type="InterPro" id="IPR040783">
    <property type="entry name" value="VLRF1"/>
</dbReference>
<dbReference type="KEGG" id="hrr:HZS55_03890"/>
<feature type="region of interest" description="Disordered" evidence="1">
    <location>
        <begin position="20"/>
        <end position="50"/>
    </location>
</feature>
<keyword evidence="4" id="KW-1185">Reference proteome</keyword>
<dbReference type="AlphaFoldDB" id="A0A7D5P3M7"/>
<feature type="domain" description="Actinobacteria/chloroflexi VLRF1 release factor" evidence="2">
    <location>
        <begin position="181"/>
        <end position="297"/>
    </location>
</feature>
<reference evidence="3 4" key="1">
    <citation type="submission" date="2020-07" db="EMBL/GenBank/DDBJ databases">
        <title>Halosimplex pelagicum sp. nov. and Halosimplex rubrum sp. nov., isolated from salted brown alga Laminaria, and emended description of the genus Halosimplex.</title>
        <authorList>
            <person name="Cui H."/>
        </authorList>
    </citation>
    <scope>NUCLEOTIDE SEQUENCE [LARGE SCALE GENOMIC DNA]</scope>
    <source>
        <strain evidence="3 4">R27</strain>
    </source>
</reference>
<accession>A0A7D5P3M7</accession>
<dbReference type="Proteomes" id="UP000509667">
    <property type="component" value="Chromosome"/>
</dbReference>
<name>A0A7D5P3M7_9EURY</name>
<dbReference type="Pfam" id="PF18859">
    <property type="entry name" value="acVLRF1"/>
    <property type="match status" value="1"/>
</dbReference>
<dbReference type="EMBL" id="CP058910">
    <property type="protein sequence ID" value="QLH76498.1"/>
    <property type="molecule type" value="Genomic_DNA"/>
</dbReference>
<dbReference type="Gene3D" id="1.10.287.1490">
    <property type="match status" value="1"/>
</dbReference>
<evidence type="ECO:0000313" key="3">
    <source>
        <dbReference type="EMBL" id="QLH76498.1"/>
    </source>
</evidence>
<dbReference type="Gene3D" id="3.30.420.60">
    <property type="entry name" value="eRF1 domain 2"/>
    <property type="match status" value="1"/>
</dbReference>
<dbReference type="RefSeq" id="WP_179910436.1">
    <property type="nucleotide sequence ID" value="NZ_CP058910.1"/>
</dbReference>
<evidence type="ECO:0000259" key="2">
    <source>
        <dbReference type="Pfam" id="PF18859"/>
    </source>
</evidence>
<organism evidence="3 4">
    <name type="scientific">Halosimplex rubrum</name>
    <dbReference type="NCBI Taxonomy" id="869889"/>
    <lineage>
        <taxon>Archaea</taxon>
        <taxon>Methanobacteriati</taxon>
        <taxon>Methanobacteriota</taxon>
        <taxon>Stenosarchaea group</taxon>
        <taxon>Halobacteria</taxon>
        <taxon>Halobacteriales</taxon>
        <taxon>Haloarculaceae</taxon>
        <taxon>Halosimplex</taxon>
    </lineage>
</organism>
<feature type="compositionally biased region" description="Basic and acidic residues" evidence="1">
    <location>
        <begin position="24"/>
        <end position="50"/>
    </location>
</feature>
<proteinExistence type="predicted"/>
<evidence type="ECO:0000313" key="4">
    <source>
        <dbReference type="Proteomes" id="UP000509667"/>
    </source>
</evidence>
<dbReference type="SUPFAM" id="SSF53137">
    <property type="entry name" value="Translational machinery components"/>
    <property type="match status" value="1"/>
</dbReference>